<dbReference type="RefSeq" id="XP_041688353.1">
    <property type="nucleotide sequence ID" value="XM_041822698.1"/>
</dbReference>
<dbReference type="Pfam" id="PF00753">
    <property type="entry name" value="Lactamase_B"/>
    <property type="match status" value="1"/>
</dbReference>
<dbReference type="SUPFAM" id="SSF56281">
    <property type="entry name" value="Metallo-hydrolase/oxidoreductase"/>
    <property type="match status" value="1"/>
</dbReference>
<evidence type="ECO:0000313" key="3">
    <source>
        <dbReference type="Proteomes" id="UP000184255"/>
    </source>
</evidence>
<dbReference type="AlphaFoldDB" id="A0A1L7U7W5"/>
<dbReference type="GeneID" id="65094223"/>
<dbReference type="Proteomes" id="UP000184255">
    <property type="component" value="Unassembled WGS sequence"/>
</dbReference>
<sequence length="504" mass="57097">MQSYNLMRADVSAATSGTQNISYEIDYPLLRQRIDRRIQPSHSWGWASPQLEPMEFSLVVWTGDGDSACFVKGNNEVFLPRNVTSGCVDAALANKFATDALMMSPGLAERIKIRRSKSSEYREVDINGIKFPAVYSNLDKLLLIVDPETYLPYIVRSEEQHPIYGNATKDVYLSNYKEVQGIKFPHTVQTIYSSTSQRLSVVLEDFVIDKINVTAKFSDNFFDLVPHGQKVNISEKPPDVPSGLVTDYSTSLLGSPVKNVSVDALKSSRPVDLLQLYWLIIDDSHDLGFKQLIIEFETEVIVCDAPPFWSEAVMEWIKKNIGKKVTYVAPSHHHRDHSGGVADYVRAGAKLIIPEMAVDYWSSIPGAEFITFNQTHPYIHRDNKVQAWFNWAYQAPHAADWTYVMVTERCPNKNSSIFVFEADTWEAGLSVDLGNQQQMRQWLDQLLDDGLPRSATVMPTHGWITPLEQLINITAYPYPDFDISRWGKGAALCDKSFTRKHKDN</sequence>
<dbReference type="EMBL" id="FCQH01000014">
    <property type="protein sequence ID" value="CVL03817.1"/>
    <property type="molecule type" value="Genomic_DNA"/>
</dbReference>
<feature type="domain" description="Metallo-beta-lactamase" evidence="1">
    <location>
        <begin position="293"/>
        <end position="363"/>
    </location>
</feature>
<evidence type="ECO:0000313" key="2">
    <source>
        <dbReference type="EMBL" id="CVL03817.1"/>
    </source>
</evidence>
<gene>
    <name evidence="2" type="ORF">FMAN_14980</name>
</gene>
<protein>
    <recommendedName>
        <fullName evidence="1">Metallo-beta-lactamase domain-containing protein</fullName>
    </recommendedName>
</protein>
<dbReference type="InterPro" id="IPR036866">
    <property type="entry name" value="RibonucZ/Hydroxyglut_hydro"/>
</dbReference>
<comment type="caution">
    <text evidence="2">The sequence shown here is derived from an EMBL/GenBank/DDBJ whole genome shotgun (WGS) entry which is preliminary data.</text>
</comment>
<accession>A0A1L7U7W5</accession>
<dbReference type="InterPro" id="IPR001279">
    <property type="entry name" value="Metallo-B-lactamas"/>
</dbReference>
<name>A0A1L7U7W5_FUSMA</name>
<proteinExistence type="predicted"/>
<dbReference type="VEuPathDB" id="FungiDB:FMAN_14980"/>
<dbReference type="Gene3D" id="3.60.15.10">
    <property type="entry name" value="Ribonuclease Z/Hydroxyacylglutathione hydrolase-like"/>
    <property type="match status" value="1"/>
</dbReference>
<evidence type="ECO:0000259" key="1">
    <source>
        <dbReference type="Pfam" id="PF00753"/>
    </source>
</evidence>
<keyword evidence="3" id="KW-1185">Reference proteome</keyword>
<reference evidence="3" key="1">
    <citation type="journal article" date="2016" name="Genome Biol. Evol.">
        <title>Comparative 'omics' of the Fusarium fujikuroi species complex highlights differences in genetic potential and metabolite synthesis.</title>
        <authorList>
            <person name="Niehaus E.-M."/>
            <person name="Muensterkoetter M."/>
            <person name="Proctor R.H."/>
            <person name="Brown D.W."/>
            <person name="Sharon A."/>
            <person name="Idan Y."/>
            <person name="Oren-Young L."/>
            <person name="Sieber C.M."/>
            <person name="Novak O."/>
            <person name="Pencik A."/>
            <person name="Tarkowska D."/>
            <person name="Hromadova K."/>
            <person name="Freeman S."/>
            <person name="Maymon M."/>
            <person name="Elazar M."/>
            <person name="Youssef S.A."/>
            <person name="El-Shabrawy E.S.M."/>
            <person name="Shalaby A.B.A."/>
            <person name="Houterman P."/>
            <person name="Brock N.L."/>
            <person name="Burkhardt I."/>
            <person name="Tsavkelova E.A."/>
            <person name="Dickschat J.S."/>
            <person name="Galuszka P."/>
            <person name="Gueldener U."/>
            <person name="Tudzynski B."/>
        </authorList>
    </citation>
    <scope>NUCLEOTIDE SEQUENCE [LARGE SCALE GENOMIC DNA]</scope>
    <source>
        <strain evidence="3">MRC7560</strain>
    </source>
</reference>
<organism evidence="2 3">
    <name type="scientific">Fusarium mangiferae</name>
    <name type="common">Mango malformation disease fungus</name>
    <dbReference type="NCBI Taxonomy" id="192010"/>
    <lineage>
        <taxon>Eukaryota</taxon>
        <taxon>Fungi</taxon>
        <taxon>Dikarya</taxon>
        <taxon>Ascomycota</taxon>
        <taxon>Pezizomycotina</taxon>
        <taxon>Sordariomycetes</taxon>
        <taxon>Hypocreomycetidae</taxon>
        <taxon>Hypocreales</taxon>
        <taxon>Nectriaceae</taxon>
        <taxon>Fusarium</taxon>
        <taxon>Fusarium fujikuroi species complex</taxon>
    </lineage>
</organism>